<keyword evidence="5 9" id="KW-0812">Transmembrane</keyword>
<keyword evidence="8 9" id="KW-0472">Membrane</keyword>
<feature type="domain" description="ABC transmembrane type-2" evidence="10">
    <location>
        <begin position="31"/>
        <end position="252"/>
    </location>
</feature>
<dbReference type="GO" id="GO:0005886">
    <property type="term" value="C:plasma membrane"/>
    <property type="evidence" value="ECO:0007669"/>
    <property type="project" value="UniProtKB-SubCell"/>
</dbReference>
<proteinExistence type="inferred from homology"/>
<evidence type="ECO:0000259" key="10">
    <source>
        <dbReference type="PROSITE" id="PS51012"/>
    </source>
</evidence>
<feature type="transmembrane region" description="Helical" evidence="9">
    <location>
        <begin position="231"/>
        <end position="248"/>
    </location>
</feature>
<evidence type="ECO:0000313" key="11">
    <source>
        <dbReference type="EMBL" id="EEB33476.1"/>
    </source>
</evidence>
<dbReference type="InterPro" id="IPR047817">
    <property type="entry name" value="ABC2_TM_bact-type"/>
</dbReference>
<protein>
    <recommendedName>
        <fullName evidence="9">Transport permease protein</fullName>
    </recommendedName>
</protein>
<feature type="transmembrane region" description="Helical" evidence="9">
    <location>
        <begin position="32"/>
        <end position="50"/>
    </location>
</feature>
<comment type="similarity">
    <text evidence="2 9">Belongs to the ABC-2 integral membrane protein family.</text>
</comment>
<dbReference type="PANTHER" id="PTHR30413">
    <property type="entry name" value="INNER MEMBRANE TRANSPORT PERMEASE"/>
    <property type="match status" value="1"/>
</dbReference>
<keyword evidence="4 9" id="KW-1003">Cell membrane</keyword>
<evidence type="ECO:0000256" key="2">
    <source>
        <dbReference type="ARBA" id="ARBA00007783"/>
    </source>
</evidence>
<dbReference type="EMBL" id="ABXU01000042">
    <property type="protein sequence ID" value="EEB33476.1"/>
    <property type="molecule type" value="Genomic_DNA"/>
</dbReference>
<keyword evidence="6 9" id="KW-1133">Transmembrane helix</keyword>
<evidence type="ECO:0000256" key="5">
    <source>
        <dbReference type="ARBA" id="ARBA00022692"/>
    </source>
</evidence>
<evidence type="ECO:0000256" key="6">
    <source>
        <dbReference type="ARBA" id="ARBA00022989"/>
    </source>
</evidence>
<keyword evidence="3 9" id="KW-0813">Transport</keyword>
<comment type="caution">
    <text evidence="11">The sequence shown here is derived from an EMBL/GenBank/DDBJ whole genome shotgun (WGS) entry which is preliminary data.</text>
</comment>
<accession>B6WU59</accession>
<reference evidence="11 12" key="1">
    <citation type="submission" date="2008-10" db="EMBL/GenBank/DDBJ databases">
        <title>Draft genome sequence of Desulvovibrio piger (ATCC 29098).</title>
        <authorList>
            <person name="Sudarsanam P."/>
            <person name="Ley R."/>
            <person name="Guruge J."/>
            <person name="Turnbaugh P.J."/>
            <person name="Mahowald M."/>
            <person name="Liep D."/>
            <person name="Gordon J."/>
        </authorList>
    </citation>
    <scope>NUCLEOTIDE SEQUENCE [LARGE SCALE GENOMIC DNA]</scope>
    <source>
        <strain evidence="11 12">ATCC 29098</strain>
    </source>
</reference>
<name>B6WU59_9BACT</name>
<feature type="transmembrane region" description="Helical" evidence="9">
    <location>
        <begin position="175"/>
        <end position="196"/>
    </location>
</feature>
<evidence type="ECO:0000256" key="7">
    <source>
        <dbReference type="ARBA" id="ARBA00023047"/>
    </source>
</evidence>
<feature type="transmembrane region" description="Helical" evidence="9">
    <location>
        <begin position="144"/>
        <end position="169"/>
    </location>
</feature>
<keyword evidence="7" id="KW-0762">Sugar transport</keyword>
<evidence type="ECO:0000313" key="12">
    <source>
        <dbReference type="Proteomes" id="UP000003676"/>
    </source>
</evidence>
<evidence type="ECO:0000256" key="9">
    <source>
        <dbReference type="RuleBase" id="RU361157"/>
    </source>
</evidence>
<dbReference type="GO" id="GO:0015920">
    <property type="term" value="P:lipopolysaccharide transport"/>
    <property type="evidence" value="ECO:0007669"/>
    <property type="project" value="TreeGrafter"/>
</dbReference>
<evidence type="ECO:0000256" key="3">
    <source>
        <dbReference type="ARBA" id="ARBA00022448"/>
    </source>
</evidence>
<dbReference type="Pfam" id="PF01061">
    <property type="entry name" value="ABC2_membrane"/>
    <property type="match status" value="1"/>
</dbReference>
<organism evidence="11 12">
    <name type="scientific">Desulfovibrio piger ATCC 29098</name>
    <dbReference type="NCBI Taxonomy" id="411464"/>
    <lineage>
        <taxon>Bacteria</taxon>
        <taxon>Pseudomonadati</taxon>
        <taxon>Thermodesulfobacteriota</taxon>
        <taxon>Desulfovibrionia</taxon>
        <taxon>Desulfovibrionales</taxon>
        <taxon>Desulfovibrionaceae</taxon>
        <taxon>Desulfovibrio</taxon>
    </lineage>
</organism>
<dbReference type="HOGENOM" id="CLU_060703_5_1_7"/>
<dbReference type="AlphaFoldDB" id="B6WU59"/>
<dbReference type="OrthoDB" id="9814458at2"/>
<dbReference type="Proteomes" id="UP000003676">
    <property type="component" value="Unassembled WGS sequence"/>
</dbReference>
<dbReference type="GO" id="GO:0140359">
    <property type="term" value="F:ABC-type transporter activity"/>
    <property type="evidence" value="ECO:0007669"/>
    <property type="project" value="InterPro"/>
</dbReference>
<evidence type="ECO:0000256" key="8">
    <source>
        <dbReference type="ARBA" id="ARBA00023136"/>
    </source>
</evidence>
<keyword evidence="7" id="KW-0625">Polysaccharide transport</keyword>
<dbReference type="PANTHER" id="PTHR30413:SF10">
    <property type="entry name" value="CAPSULE POLYSACCHARIDE EXPORT INNER-MEMBRANE PROTEIN CTRC"/>
    <property type="match status" value="1"/>
</dbReference>
<dbReference type="PROSITE" id="PS51012">
    <property type="entry name" value="ABC_TM2"/>
    <property type="match status" value="1"/>
</dbReference>
<dbReference type="InterPro" id="IPR013525">
    <property type="entry name" value="ABC2_TM"/>
</dbReference>
<comment type="caution">
    <text evidence="9">Lacks conserved residue(s) required for the propagation of feature annotation.</text>
</comment>
<dbReference type="GO" id="GO:0015774">
    <property type="term" value="P:polysaccharide transport"/>
    <property type="evidence" value="ECO:0007669"/>
    <property type="project" value="UniProtKB-KW"/>
</dbReference>
<feature type="transmembrane region" description="Helical" evidence="9">
    <location>
        <begin position="62"/>
        <end position="78"/>
    </location>
</feature>
<comment type="subcellular location">
    <subcellularLocation>
        <location evidence="1 9">Cell membrane</location>
        <topology evidence="1 9">Multi-pass membrane protein</topology>
    </subcellularLocation>
</comment>
<evidence type="ECO:0000256" key="4">
    <source>
        <dbReference type="ARBA" id="ARBA00022475"/>
    </source>
</evidence>
<gene>
    <name evidence="11" type="ORF">DESPIG_01617</name>
</gene>
<reference evidence="11 12" key="2">
    <citation type="submission" date="2008-10" db="EMBL/GenBank/DDBJ databases">
        <authorList>
            <person name="Fulton L."/>
            <person name="Clifton S."/>
            <person name="Fulton B."/>
            <person name="Xu J."/>
            <person name="Minx P."/>
            <person name="Pepin K.H."/>
            <person name="Johnson M."/>
            <person name="Bhonagiri V."/>
            <person name="Nash W.E."/>
            <person name="Mardis E.R."/>
            <person name="Wilson R.K."/>
        </authorList>
    </citation>
    <scope>NUCLEOTIDE SEQUENCE [LARGE SCALE GENOMIC DNA]</scope>
    <source>
        <strain evidence="11 12">ATCC 29098</strain>
    </source>
</reference>
<dbReference type="RefSeq" id="WP_006006517.1">
    <property type="nucleotide sequence ID" value="NZ_DS996357.1"/>
</dbReference>
<sequence length="258" mass="28196">MTTAPALDTQVRVILALALREVHTLYGGKSLGYLWAIIQAAFGVAVFWAIRHFAHASAPHGMTVLTYLVAGFGVWYIISQTISKCMTAIDGNRALLTFPQVTPLDIMLARCLVVTATQVISMAIILGCGIVFGYTVAISSVGMLIICVLLAAFLGLGLGTLLGSLAVYLPALQQVVPMIMRILFFASGIFYSVSAFSHRVGDFLMLNPIMQIIELVRMSLANGYISQYADFWYVVQVTLGSLFFGLLLERYVRRRVAQ</sequence>
<dbReference type="eggNOG" id="COG1682">
    <property type="taxonomic scope" value="Bacteria"/>
</dbReference>
<evidence type="ECO:0000256" key="1">
    <source>
        <dbReference type="ARBA" id="ARBA00004651"/>
    </source>
</evidence>